<dbReference type="GO" id="GO:0006465">
    <property type="term" value="P:signal peptide processing"/>
    <property type="evidence" value="ECO:0007669"/>
    <property type="project" value="InterPro"/>
</dbReference>
<evidence type="ECO:0000256" key="6">
    <source>
        <dbReference type="PIRSR" id="PIRSR600223-1"/>
    </source>
</evidence>
<comment type="catalytic activity">
    <reaction evidence="1 7">
        <text>Cleavage of hydrophobic, N-terminal signal or leader sequences from secreted and periplasmic proteins.</text>
        <dbReference type="EC" id="3.4.21.89"/>
    </reaction>
</comment>
<keyword evidence="10" id="KW-1185">Reference proteome</keyword>
<dbReference type="CDD" id="cd06530">
    <property type="entry name" value="S26_SPase_I"/>
    <property type="match status" value="1"/>
</dbReference>
<dbReference type="Gene3D" id="2.10.109.10">
    <property type="entry name" value="Umud Fragment, subunit A"/>
    <property type="match status" value="1"/>
</dbReference>
<organism evidence="9 10">
    <name type="scientific">Sphingomonas gilva</name>
    <dbReference type="NCBI Taxonomy" id="2305907"/>
    <lineage>
        <taxon>Bacteria</taxon>
        <taxon>Pseudomonadati</taxon>
        <taxon>Pseudomonadota</taxon>
        <taxon>Alphaproteobacteria</taxon>
        <taxon>Sphingomonadales</taxon>
        <taxon>Sphingomonadaceae</taxon>
        <taxon>Sphingomonas</taxon>
    </lineage>
</organism>
<dbReference type="SUPFAM" id="SSF51306">
    <property type="entry name" value="LexA/Signal peptidase"/>
    <property type="match status" value="1"/>
</dbReference>
<evidence type="ECO:0000256" key="3">
    <source>
        <dbReference type="ARBA" id="ARBA00013208"/>
    </source>
</evidence>
<dbReference type="PROSITE" id="PS00760">
    <property type="entry name" value="SPASE_I_2"/>
    <property type="match status" value="1"/>
</dbReference>
<dbReference type="Pfam" id="PF10502">
    <property type="entry name" value="Peptidase_S26"/>
    <property type="match status" value="1"/>
</dbReference>
<protein>
    <recommendedName>
        <fullName evidence="4 7">Signal peptidase I</fullName>
        <ecNumber evidence="3 7">3.4.21.89</ecNumber>
    </recommendedName>
</protein>
<dbReference type="PANTHER" id="PTHR43390:SF1">
    <property type="entry name" value="CHLOROPLAST PROCESSING PEPTIDASE"/>
    <property type="match status" value="1"/>
</dbReference>
<evidence type="ECO:0000256" key="1">
    <source>
        <dbReference type="ARBA" id="ARBA00000677"/>
    </source>
</evidence>
<dbReference type="PANTHER" id="PTHR43390">
    <property type="entry name" value="SIGNAL PEPTIDASE I"/>
    <property type="match status" value="1"/>
</dbReference>
<evidence type="ECO:0000256" key="4">
    <source>
        <dbReference type="ARBA" id="ARBA00019232"/>
    </source>
</evidence>
<gene>
    <name evidence="9" type="primary">lepB</name>
    <name evidence="9" type="ORF">D1610_03085</name>
</gene>
<evidence type="ECO:0000256" key="5">
    <source>
        <dbReference type="ARBA" id="ARBA00022801"/>
    </source>
</evidence>
<comment type="subcellular location">
    <subcellularLocation>
        <location evidence="7">Membrane</location>
        <topology evidence="7">Single-pass type II membrane protein</topology>
    </subcellularLocation>
</comment>
<dbReference type="OrthoDB" id="9815782at2"/>
<keyword evidence="7" id="KW-0812">Transmembrane</keyword>
<feature type="domain" description="Peptidase S26" evidence="8">
    <location>
        <begin position="26"/>
        <end position="254"/>
    </location>
</feature>
<dbReference type="PRINTS" id="PR00727">
    <property type="entry name" value="LEADERPTASE"/>
</dbReference>
<dbReference type="GO" id="GO:0009003">
    <property type="term" value="F:signal peptidase activity"/>
    <property type="evidence" value="ECO:0007669"/>
    <property type="project" value="UniProtKB-EC"/>
</dbReference>
<dbReference type="GO" id="GO:0016020">
    <property type="term" value="C:membrane"/>
    <property type="evidence" value="ECO:0007669"/>
    <property type="project" value="UniProtKB-SubCell"/>
</dbReference>
<evidence type="ECO:0000256" key="7">
    <source>
        <dbReference type="RuleBase" id="RU362042"/>
    </source>
</evidence>
<dbReference type="Proteomes" id="UP000266693">
    <property type="component" value="Unassembled WGS sequence"/>
</dbReference>
<dbReference type="InterPro" id="IPR036286">
    <property type="entry name" value="LexA/Signal_pep-like_sf"/>
</dbReference>
<dbReference type="GO" id="GO:0004252">
    <property type="term" value="F:serine-type endopeptidase activity"/>
    <property type="evidence" value="ECO:0007669"/>
    <property type="project" value="InterPro"/>
</dbReference>
<feature type="transmembrane region" description="Helical" evidence="7">
    <location>
        <begin position="29"/>
        <end position="50"/>
    </location>
</feature>
<dbReference type="InterPro" id="IPR000223">
    <property type="entry name" value="Pept_S26A_signal_pept_1"/>
</dbReference>
<keyword evidence="7" id="KW-0472">Membrane</keyword>
<reference evidence="9 10" key="1">
    <citation type="submission" date="2018-08" db="EMBL/GenBank/DDBJ databases">
        <title>The multiple taxonomic identification of Sphingomonas gilva.</title>
        <authorList>
            <person name="Zhu D."/>
            <person name="Zheng S."/>
        </authorList>
    </citation>
    <scope>NUCLEOTIDE SEQUENCE [LARGE SCALE GENOMIC DNA]</scope>
    <source>
        <strain evidence="9 10">ZDH117</strain>
    </source>
</reference>
<dbReference type="RefSeq" id="WP_118862623.1">
    <property type="nucleotide sequence ID" value="NZ_QWLV01000001.1"/>
</dbReference>
<keyword evidence="7" id="KW-0645">Protease</keyword>
<dbReference type="EMBL" id="QWLV01000001">
    <property type="protein sequence ID" value="RHW19115.1"/>
    <property type="molecule type" value="Genomic_DNA"/>
</dbReference>
<dbReference type="AlphaFoldDB" id="A0A396S6R2"/>
<accession>A0A396S6R2</accession>
<dbReference type="NCBIfam" id="TIGR02227">
    <property type="entry name" value="sigpep_I_bact"/>
    <property type="match status" value="1"/>
</dbReference>
<keyword evidence="7" id="KW-1133">Transmembrane helix</keyword>
<evidence type="ECO:0000256" key="2">
    <source>
        <dbReference type="ARBA" id="ARBA00009370"/>
    </source>
</evidence>
<proteinExistence type="inferred from homology"/>
<sequence length="282" mass="31317">MTEDAAPAPPASEAAAPKKRSEAADTGLFLLKLLVAVLLLRSLVVAPFTIPSESMLPRLWVGDYLLVAKWPYGWSRFSFPGSPDLFEGRILERLPERGDVVVFRAPPANEVDYIKRVIGLPGDTVQMVAGQVILNGVPVPKQRVADFVHPLTPNSPCLTSRYDPTDYSDTLEDGTRVCRYPRYRETLPSGRYYEVLDLNRVTIDDTPVYTVPAGHLFLMGDNRDRSADSRVDPADKGVGFVPIENLHGRALVTFFSTDGSAEWLKPWTWAPAARWDRVGDGY</sequence>
<evidence type="ECO:0000259" key="8">
    <source>
        <dbReference type="Pfam" id="PF10502"/>
    </source>
</evidence>
<evidence type="ECO:0000313" key="10">
    <source>
        <dbReference type="Proteomes" id="UP000266693"/>
    </source>
</evidence>
<name>A0A396S6R2_9SPHN</name>
<dbReference type="EC" id="3.4.21.89" evidence="3 7"/>
<keyword evidence="5 7" id="KW-0378">Hydrolase</keyword>
<evidence type="ECO:0000313" key="9">
    <source>
        <dbReference type="EMBL" id="RHW19115.1"/>
    </source>
</evidence>
<dbReference type="InterPro" id="IPR019757">
    <property type="entry name" value="Pept_S26A_signal_pept_1_Lys-AS"/>
</dbReference>
<comment type="caution">
    <text evidence="9">The sequence shown here is derived from an EMBL/GenBank/DDBJ whole genome shotgun (WGS) entry which is preliminary data.</text>
</comment>
<feature type="active site" evidence="6">
    <location>
        <position position="54"/>
    </location>
</feature>
<feature type="active site" evidence="6">
    <location>
        <position position="115"/>
    </location>
</feature>
<comment type="similarity">
    <text evidence="2 7">Belongs to the peptidase S26 family.</text>
</comment>
<dbReference type="InterPro" id="IPR019533">
    <property type="entry name" value="Peptidase_S26"/>
</dbReference>